<dbReference type="Gene3D" id="2.170.270.10">
    <property type="entry name" value="SET domain"/>
    <property type="match status" value="1"/>
</dbReference>
<dbReference type="Pfam" id="PF00856">
    <property type="entry name" value="SET"/>
    <property type="match status" value="1"/>
</dbReference>
<dbReference type="EMBL" id="JAWDEY010000036">
    <property type="protein sequence ID" value="KAK6587918.1"/>
    <property type="molecule type" value="Genomic_DNA"/>
</dbReference>
<organism evidence="2 3">
    <name type="scientific">Cryptosporidium xiaoi</name>
    <dbReference type="NCBI Taxonomy" id="659607"/>
    <lineage>
        <taxon>Eukaryota</taxon>
        <taxon>Sar</taxon>
        <taxon>Alveolata</taxon>
        <taxon>Apicomplexa</taxon>
        <taxon>Conoidasida</taxon>
        <taxon>Coccidia</taxon>
        <taxon>Eucoccidiorida</taxon>
        <taxon>Eimeriorina</taxon>
        <taxon>Cryptosporidiidae</taxon>
        <taxon>Cryptosporidium</taxon>
    </lineage>
</organism>
<dbReference type="CDD" id="cd20071">
    <property type="entry name" value="SET_SMYD"/>
    <property type="match status" value="1"/>
</dbReference>
<dbReference type="PANTHER" id="PTHR12197:SF251">
    <property type="entry name" value="EG:BACR7C10.4 PROTEIN"/>
    <property type="match status" value="1"/>
</dbReference>
<dbReference type="AlphaFoldDB" id="A0AAV9XT31"/>
<keyword evidence="3" id="KW-1185">Reference proteome</keyword>
<dbReference type="PROSITE" id="PS50280">
    <property type="entry name" value="SET"/>
    <property type="match status" value="1"/>
</dbReference>
<dbReference type="GO" id="GO:0005634">
    <property type="term" value="C:nucleus"/>
    <property type="evidence" value="ECO:0007669"/>
    <property type="project" value="TreeGrafter"/>
</dbReference>
<accession>A0AAV9XT31</accession>
<comment type="caution">
    <text evidence="2">The sequence shown here is derived from an EMBL/GenBank/DDBJ whole genome shotgun (WGS) entry which is preliminary data.</text>
</comment>
<dbReference type="InterPro" id="IPR050869">
    <property type="entry name" value="H3K4_H4K5_MeTrfase"/>
</dbReference>
<evidence type="ECO:0000313" key="2">
    <source>
        <dbReference type="EMBL" id="KAK6587918.1"/>
    </source>
</evidence>
<feature type="domain" description="SET" evidence="1">
    <location>
        <begin position="215"/>
        <end position="344"/>
    </location>
</feature>
<dbReference type="InterPro" id="IPR046341">
    <property type="entry name" value="SET_dom_sf"/>
</dbReference>
<reference evidence="2 3" key="1">
    <citation type="submission" date="2023-10" db="EMBL/GenBank/DDBJ databases">
        <title>Comparative genomics analysis reveals potential genetic determinants of host preference in Cryptosporidium xiaoi.</title>
        <authorList>
            <person name="Xiao L."/>
            <person name="Li J."/>
        </authorList>
    </citation>
    <scope>NUCLEOTIDE SEQUENCE [LARGE SCALE GENOMIC DNA]</scope>
    <source>
        <strain evidence="2 3">52996</strain>
    </source>
</reference>
<name>A0AAV9XT31_9CRYT</name>
<proteinExistence type="predicted"/>
<protein>
    <submittedName>
        <fullName evidence="2">SET domain containing with a cysteine cluster at the C-terminus</fullName>
    </submittedName>
</protein>
<dbReference type="PANTHER" id="PTHR12197">
    <property type="entry name" value="HISTONE-LYSINE N-METHYLTRANSFERASE SMYD"/>
    <property type="match status" value="1"/>
</dbReference>
<gene>
    <name evidence="2" type="ORF">RS030_81336</name>
</gene>
<evidence type="ECO:0000313" key="3">
    <source>
        <dbReference type="Proteomes" id="UP001311799"/>
    </source>
</evidence>
<dbReference type="SUPFAM" id="SSF82199">
    <property type="entry name" value="SET domain"/>
    <property type="match status" value="1"/>
</dbReference>
<dbReference type="InterPro" id="IPR001214">
    <property type="entry name" value="SET_dom"/>
</dbReference>
<sequence length="383" mass="43696">MRNCSNGHCNIEKDYQELLEELNSRTSNKSYFDIYFSKVKGKHVHSKLRISNDTNFFVEVPLISWPIKYFHKSSDKMVFCENCLKIRNSNNFDDFLTLNELGLNKRICSTYCLKKALGKGLDSNDFSSSLNNGWAIYLQGKNGIEVLRRYQNSIDPEAKIPITAEAISRLIAQIAADIHFFWMELGCSKENLHTAFKLGCKSIENFISPPETLFPEINIKSLTNCIKSVLFNPLKAAFLEEEIPNLFLSERTIKQLLGQLTLNSQGINVWDFCSNSFGNEDQACKPDSESCNSFIKGACICTIQSCFNHSCDPNCFVYSMGDSTVYISTIRDIKEGEELTISYIDNTLSLPERKKLINNYHFECNCNICLTQERLNMQTSKTD</sequence>
<dbReference type="Proteomes" id="UP001311799">
    <property type="component" value="Unassembled WGS sequence"/>
</dbReference>
<evidence type="ECO:0000259" key="1">
    <source>
        <dbReference type="PROSITE" id="PS50280"/>
    </source>
</evidence>
<dbReference type="SMART" id="SM00317">
    <property type="entry name" value="SET"/>
    <property type="match status" value="1"/>
</dbReference>